<protein>
    <submittedName>
        <fullName evidence="2">Uncharacterized protein</fullName>
    </submittedName>
</protein>
<comment type="caution">
    <text evidence="2">The sequence shown here is derived from an EMBL/GenBank/DDBJ whole genome shotgun (WGS) entry which is preliminary data.</text>
</comment>
<name>A0AAD8QBC8_9PEZI</name>
<sequence>MSPVAPGKEAKDTEEQPSICCGSIAFRPVNAVRSVSPNLEINPNQRPAYHLPHHSRPHAASHHNSCLGPPNPTPKGQRQELEGQNHGRLRPRLAQFDTPRPPCAATPAVYPVRTTCVVYQVLWYAASHRAAQQHTQEEIISLPTPAAALLEEPLPAR</sequence>
<reference evidence="2" key="1">
    <citation type="submission" date="2021-06" db="EMBL/GenBank/DDBJ databases">
        <title>Comparative genomics, transcriptomics and evolutionary studies reveal genomic signatures of adaptation to plant cell wall in hemibiotrophic fungi.</title>
        <authorList>
            <consortium name="DOE Joint Genome Institute"/>
            <person name="Baroncelli R."/>
            <person name="Diaz J.F."/>
            <person name="Benocci T."/>
            <person name="Peng M."/>
            <person name="Battaglia E."/>
            <person name="Haridas S."/>
            <person name="Andreopoulos W."/>
            <person name="Labutti K."/>
            <person name="Pangilinan J."/>
            <person name="Floch G.L."/>
            <person name="Makela M.R."/>
            <person name="Henrissat B."/>
            <person name="Grigoriev I.V."/>
            <person name="Crouch J.A."/>
            <person name="De Vries R.P."/>
            <person name="Sukno S.A."/>
            <person name="Thon M.R."/>
        </authorList>
    </citation>
    <scope>NUCLEOTIDE SEQUENCE</scope>
    <source>
        <strain evidence="2">CBS 125086</strain>
    </source>
</reference>
<keyword evidence="3" id="KW-1185">Reference proteome</keyword>
<dbReference type="Proteomes" id="UP001230504">
    <property type="component" value="Unassembled WGS sequence"/>
</dbReference>
<evidence type="ECO:0000313" key="3">
    <source>
        <dbReference type="Proteomes" id="UP001230504"/>
    </source>
</evidence>
<gene>
    <name evidence="2" type="ORF">LY79DRAFT_575145</name>
</gene>
<organism evidence="2 3">
    <name type="scientific">Colletotrichum navitas</name>
    <dbReference type="NCBI Taxonomy" id="681940"/>
    <lineage>
        <taxon>Eukaryota</taxon>
        <taxon>Fungi</taxon>
        <taxon>Dikarya</taxon>
        <taxon>Ascomycota</taxon>
        <taxon>Pezizomycotina</taxon>
        <taxon>Sordariomycetes</taxon>
        <taxon>Hypocreomycetidae</taxon>
        <taxon>Glomerellales</taxon>
        <taxon>Glomerellaceae</taxon>
        <taxon>Colletotrichum</taxon>
        <taxon>Colletotrichum graminicola species complex</taxon>
    </lineage>
</organism>
<feature type="region of interest" description="Disordered" evidence="1">
    <location>
        <begin position="38"/>
        <end position="85"/>
    </location>
</feature>
<proteinExistence type="predicted"/>
<evidence type="ECO:0000313" key="2">
    <source>
        <dbReference type="EMBL" id="KAK1599446.1"/>
    </source>
</evidence>
<evidence type="ECO:0000256" key="1">
    <source>
        <dbReference type="SAM" id="MobiDB-lite"/>
    </source>
</evidence>
<dbReference type="GeneID" id="85443917"/>
<dbReference type="AlphaFoldDB" id="A0AAD8QBC8"/>
<accession>A0AAD8QBC8</accession>
<dbReference type="RefSeq" id="XP_060420035.1">
    <property type="nucleotide sequence ID" value="XM_060559677.1"/>
</dbReference>
<feature type="compositionally biased region" description="Basic residues" evidence="1">
    <location>
        <begin position="51"/>
        <end position="61"/>
    </location>
</feature>
<dbReference type="EMBL" id="JAHLJV010000002">
    <property type="protein sequence ID" value="KAK1599446.1"/>
    <property type="molecule type" value="Genomic_DNA"/>
</dbReference>